<organism evidence="2 3">
    <name type="scientific">Rhizobium hainanense</name>
    <dbReference type="NCBI Taxonomy" id="52131"/>
    <lineage>
        <taxon>Bacteria</taxon>
        <taxon>Pseudomonadati</taxon>
        <taxon>Pseudomonadota</taxon>
        <taxon>Alphaproteobacteria</taxon>
        <taxon>Hyphomicrobiales</taxon>
        <taxon>Rhizobiaceae</taxon>
        <taxon>Rhizobium/Agrobacterium group</taxon>
        <taxon>Rhizobium</taxon>
    </lineage>
</organism>
<feature type="domain" description="N-acetyltransferase" evidence="1">
    <location>
        <begin position="4"/>
        <end position="192"/>
    </location>
</feature>
<accession>A0A1C3UK15</accession>
<dbReference type="GO" id="GO:0016747">
    <property type="term" value="F:acyltransferase activity, transferring groups other than amino-acyl groups"/>
    <property type="evidence" value="ECO:0007669"/>
    <property type="project" value="InterPro"/>
</dbReference>
<evidence type="ECO:0000259" key="1">
    <source>
        <dbReference type="PROSITE" id="PS51186"/>
    </source>
</evidence>
<dbReference type="PROSITE" id="PS51186">
    <property type="entry name" value="GNAT"/>
    <property type="match status" value="1"/>
</dbReference>
<gene>
    <name evidence="2" type="ORF">GA0061100_102449</name>
</gene>
<evidence type="ECO:0000313" key="2">
    <source>
        <dbReference type="EMBL" id="SCB15805.1"/>
    </source>
</evidence>
<dbReference type="InterPro" id="IPR000182">
    <property type="entry name" value="GNAT_dom"/>
</dbReference>
<dbReference type="SUPFAM" id="SSF55729">
    <property type="entry name" value="Acyl-CoA N-acyltransferases (Nat)"/>
    <property type="match status" value="1"/>
</dbReference>
<dbReference type="Proteomes" id="UP000186228">
    <property type="component" value="Unassembled WGS sequence"/>
</dbReference>
<dbReference type="EMBL" id="FMAC01000002">
    <property type="protein sequence ID" value="SCB15805.1"/>
    <property type="molecule type" value="Genomic_DNA"/>
</dbReference>
<dbReference type="AlphaFoldDB" id="A0A1C3UK15"/>
<dbReference type="OrthoDB" id="8894819at2"/>
<dbReference type="Gene3D" id="3.40.630.30">
    <property type="match status" value="1"/>
</dbReference>
<reference evidence="3" key="1">
    <citation type="submission" date="2016-08" db="EMBL/GenBank/DDBJ databases">
        <authorList>
            <person name="Varghese N."/>
            <person name="Submissions Spin"/>
        </authorList>
    </citation>
    <scope>NUCLEOTIDE SEQUENCE [LARGE SCALE GENOMIC DNA]</scope>
    <source>
        <strain evidence="3">CCBAU 57015</strain>
    </source>
</reference>
<keyword evidence="3" id="KW-1185">Reference proteome</keyword>
<dbReference type="STRING" id="52131.GA0061100_102449"/>
<name>A0A1C3UK15_9HYPH</name>
<dbReference type="RefSeq" id="WP_075852301.1">
    <property type="nucleotide sequence ID" value="NZ_FMAC01000002.1"/>
</dbReference>
<sequence>MQNLIVQPLTPDRWADFETLFGPSGACYGCWCTYFRVPTSQRKTMDAAAKKQFIEKRISAGPPPGLLGYMDGQPIAWVQVGPRTELPQWNSPKTVSRPLDPADAEDSSVWAVSCFFMNSKDRGKGHSHRMLSEAVNFARASGARLLEGCPIERTKQSKSVGLYVGSQRIFEAAGFSEVARRKDGRPLMRLVF</sequence>
<dbReference type="InterPro" id="IPR016181">
    <property type="entry name" value="Acyl_CoA_acyltransferase"/>
</dbReference>
<protein>
    <recommendedName>
        <fullName evidence="1">N-acetyltransferase domain-containing protein</fullName>
    </recommendedName>
</protein>
<proteinExistence type="predicted"/>
<evidence type="ECO:0000313" key="3">
    <source>
        <dbReference type="Proteomes" id="UP000186228"/>
    </source>
</evidence>